<name>F0S463_DESTD</name>
<evidence type="ECO:0000313" key="3">
    <source>
        <dbReference type="Proteomes" id="UP000007102"/>
    </source>
</evidence>
<feature type="transmembrane region" description="Helical" evidence="1">
    <location>
        <begin position="193"/>
        <end position="217"/>
    </location>
</feature>
<accession>F0S463</accession>
<organism evidence="2 3">
    <name type="scientific">Desulfurobacterium thermolithotrophum (strain DSM 11699 / BSA)</name>
    <dbReference type="NCBI Taxonomy" id="868864"/>
    <lineage>
        <taxon>Bacteria</taxon>
        <taxon>Pseudomonadati</taxon>
        <taxon>Aquificota</taxon>
        <taxon>Aquificia</taxon>
        <taxon>Desulfurobacteriales</taxon>
        <taxon>Desulfurobacteriaceae</taxon>
        <taxon>Desulfurobacterium</taxon>
    </lineage>
</organism>
<feature type="transmembrane region" description="Helical" evidence="1">
    <location>
        <begin position="134"/>
        <end position="155"/>
    </location>
</feature>
<keyword evidence="3" id="KW-1185">Reference proteome</keyword>
<protein>
    <recommendedName>
        <fullName evidence="4">DUF2232 domain-containing protein</fullName>
    </recommendedName>
</protein>
<feature type="transmembrane region" description="Helical" evidence="1">
    <location>
        <begin position="49"/>
        <end position="66"/>
    </location>
</feature>
<gene>
    <name evidence="2" type="ordered locus">Dester_0996</name>
</gene>
<feature type="transmembrane region" description="Helical" evidence="1">
    <location>
        <begin position="167"/>
        <end position="187"/>
    </location>
</feature>
<reference evidence="2 3" key="1">
    <citation type="journal article" date="2011" name="Stand. Genomic Sci.">
        <title>Complete genome sequence of the thermophilic sulfur-reducer Desulfurobacterium thermolithotrophum type strain (BSA(T)) from a deep-sea hydrothermal vent.</title>
        <authorList>
            <person name="Goker M."/>
            <person name="Daligault H."/>
            <person name="Mwirichia R."/>
            <person name="Lapidus A."/>
            <person name="Lucas S."/>
            <person name="Deshpande S."/>
            <person name="Pagani I."/>
            <person name="Tapia R."/>
            <person name="Cheng J.F."/>
            <person name="Goodwin L."/>
            <person name="Pitluck S."/>
            <person name="Liolios K."/>
            <person name="Ivanova N."/>
            <person name="Mavromatis K."/>
            <person name="Mikhailova N."/>
            <person name="Pati A."/>
            <person name="Chen A."/>
            <person name="Palaniappan K."/>
            <person name="Han C."/>
            <person name="Land M."/>
            <person name="Hauser L."/>
            <person name="Pan C."/>
            <person name="Brambilla E.M."/>
            <person name="Rohde M."/>
            <person name="Spring S."/>
            <person name="Sikorski J."/>
            <person name="Wirth R."/>
            <person name="Detter J.C."/>
            <person name="Woyke T."/>
            <person name="Bristow J."/>
            <person name="Eisen J.A."/>
            <person name="Markowitz V."/>
            <person name="Hugenholtz P."/>
            <person name="Kyrpides N.C."/>
            <person name="Klenk H.P."/>
        </authorList>
    </citation>
    <scope>NUCLEOTIDE SEQUENCE [LARGE SCALE GENOMIC DNA]</scope>
    <source>
        <strain evidence="3">DSM 11699 / BSA</strain>
    </source>
</reference>
<sequence>MKSFKLPAFYVLLMIIAGLLMGVEALMPLALGFSLFIPAFSYLATKEIGLVRTLLLSVISVGSIVFFGNWKAIFDISAFSLIGILAKLLKGKFKLENLIIILSLISFGVTVLEDILIGLPEEVKQIPWFSQVRWGIYFLSSIVISTISVGIISLIAKEDFGFKKLQFGFWVILLFLLSGFLTILKWFPEFRPIGINIFLGVLGFFVVQGFAIFSYYVERFSFWIKFITFFVIVFFPAIALIASIVAGIFDYWFDFRKLKGGEENGSNST</sequence>
<keyword evidence="1" id="KW-0472">Membrane</keyword>
<feature type="transmembrane region" description="Helical" evidence="1">
    <location>
        <begin position="12"/>
        <end position="37"/>
    </location>
</feature>
<dbReference type="InParanoid" id="F0S463"/>
<evidence type="ECO:0000313" key="2">
    <source>
        <dbReference type="EMBL" id="ADY73635.1"/>
    </source>
</evidence>
<proteinExistence type="predicted"/>
<dbReference type="RefSeq" id="WP_013638587.1">
    <property type="nucleotide sequence ID" value="NC_015185.1"/>
</dbReference>
<dbReference type="AlphaFoldDB" id="F0S463"/>
<dbReference type="eggNOG" id="ENOG50341EW">
    <property type="taxonomic scope" value="Bacteria"/>
</dbReference>
<keyword evidence="1" id="KW-1133">Transmembrane helix</keyword>
<dbReference type="EMBL" id="CP002543">
    <property type="protein sequence ID" value="ADY73635.1"/>
    <property type="molecule type" value="Genomic_DNA"/>
</dbReference>
<reference evidence="3" key="2">
    <citation type="submission" date="2011-02" db="EMBL/GenBank/DDBJ databases">
        <title>The complete genome of Desulfurobacterium thermolithotrophum DSM 11699.</title>
        <authorList>
            <consortium name="US DOE Joint Genome Institute (JGI-PGF)"/>
            <person name="Lucas S."/>
            <person name="Copeland A."/>
            <person name="Lapidus A."/>
            <person name="Bruce D."/>
            <person name="Goodwin L."/>
            <person name="Pitluck S."/>
            <person name="Kyrpides N."/>
            <person name="Mavromatis K."/>
            <person name="Pagani I."/>
            <person name="Ivanova N."/>
            <person name="Mikhailova N."/>
            <person name="Daligault H."/>
            <person name="Detter J.C."/>
            <person name="Tapia R."/>
            <person name="Han C."/>
            <person name="Land M."/>
            <person name="Hauser L."/>
            <person name="Markowitz V."/>
            <person name="Cheng J.-F."/>
            <person name="Hugenholtz P."/>
            <person name="Woyke T."/>
            <person name="Wu D."/>
            <person name="Spring S."/>
            <person name="Brambilla E."/>
            <person name="Klenk H.-P."/>
            <person name="Eisen J.A."/>
        </authorList>
    </citation>
    <scope>NUCLEOTIDE SEQUENCE [LARGE SCALE GENOMIC DNA]</scope>
    <source>
        <strain evidence="3">DSM 11699 / BSA</strain>
    </source>
</reference>
<dbReference type="HOGENOM" id="CLU_1033383_0_0_0"/>
<dbReference type="KEGG" id="dte:Dester_0996"/>
<feature type="transmembrane region" description="Helical" evidence="1">
    <location>
        <begin position="229"/>
        <end position="253"/>
    </location>
</feature>
<dbReference type="STRING" id="868864.Dester_0996"/>
<dbReference type="Proteomes" id="UP000007102">
    <property type="component" value="Chromosome"/>
</dbReference>
<dbReference type="OrthoDB" id="12714at2"/>
<feature type="transmembrane region" description="Helical" evidence="1">
    <location>
        <begin position="98"/>
        <end position="119"/>
    </location>
</feature>
<evidence type="ECO:0008006" key="4">
    <source>
        <dbReference type="Google" id="ProtNLM"/>
    </source>
</evidence>
<evidence type="ECO:0000256" key="1">
    <source>
        <dbReference type="SAM" id="Phobius"/>
    </source>
</evidence>
<keyword evidence="1" id="KW-0812">Transmembrane</keyword>